<dbReference type="AlphaFoldDB" id="A0A2T5MEJ0"/>
<protein>
    <recommendedName>
        <fullName evidence="9">Glucanase</fullName>
        <ecNumber evidence="9">3.2.1.-</ecNumber>
    </recommendedName>
</protein>
<dbReference type="GO" id="GO:0030245">
    <property type="term" value="P:cellulose catabolic process"/>
    <property type="evidence" value="ECO:0007669"/>
    <property type="project" value="UniProtKB-KW"/>
</dbReference>
<evidence type="ECO:0000256" key="5">
    <source>
        <dbReference type="ARBA" id="ARBA00023001"/>
    </source>
</evidence>
<keyword evidence="6 9" id="KW-0326">Glycosidase</keyword>
<sequence>MIAAFLLGISQAHAAANCDWPQWTAFKTQLISADGRVIDASTPQQHTVSEGQAYALFFALVANDRPAFEKLLQWTENNLAQGDLTAYLPAWQWGHRDDGSWGVIDKNPASDADVWIAYALGEAGRLWNERRYTVLSNIIANRILREETADIPSLGLTLLPGSVGFTQGKNRWRLNPSYAPIQALRRLAANDPDSSWSAVVASSQKLITDSAPKGFSPDWVLFQTGKGFLPDVETQADGSYNSIRVYLWAGLMDRNDPARAEIMNALRPMAAYVAAHGVVPEHVDTRNGVMKGDGPSGFVAAMIPFIDAAGDAQTAQKLRQQLSDHPVPTNIYYGQALALFAQGGTDGSYRFNRDGSLVPRWTQSCVSPQKR</sequence>
<keyword evidence="7 9" id="KW-0119">Carbohydrate metabolism</keyword>
<comment type="caution">
    <text evidence="10">The sequence shown here is derived from an EMBL/GenBank/DDBJ whole genome shotgun (WGS) entry which is preliminary data.</text>
</comment>
<proteinExistence type="inferred from homology"/>
<dbReference type="PRINTS" id="PR00735">
    <property type="entry name" value="GLHYDRLASE8"/>
</dbReference>
<evidence type="ECO:0000256" key="2">
    <source>
        <dbReference type="ARBA" id="ARBA00009209"/>
    </source>
</evidence>
<dbReference type="InterPro" id="IPR002037">
    <property type="entry name" value="Glyco_hydro_8"/>
</dbReference>
<evidence type="ECO:0000256" key="8">
    <source>
        <dbReference type="PROSITE-ProRule" id="PRU10058"/>
    </source>
</evidence>
<evidence type="ECO:0000256" key="1">
    <source>
        <dbReference type="ARBA" id="ARBA00000966"/>
    </source>
</evidence>
<evidence type="ECO:0000256" key="9">
    <source>
        <dbReference type="RuleBase" id="RU361167"/>
    </source>
</evidence>
<feature type="active site" description="Nucleophile" evidence="8">
    <location>
        <position position="111"/>
    </location>
</feature>
<comment type="similarity">
    <text evidence="2 9">Belongs to the glycosyl hydrolase 8 (cellulase D) family.</text>
</comment>
<dbReference type="Proteomes" id="UP000244248">
    <property type="component" value="Unassembled WGS sequence"/>
</dbReference>
<evidence type="ECO:0000313" key="10">
    <source>
        <dbReference type="EMBL" id="PTU30986.1"/>
    </source>
</evidence>
<dbReference type="InterPro" id="IPR008928">
    <property type="entry name" value="6-hairpin_glycosidase_sf"/>
</dbReference>
<dbReference type="EC" id="3.2.1.-" evidence="9"/>
<dbReference type="Gene3D" id="1.50.10.10">
    <property type="match status" value="1"/>
</dbReference>
<keyword evidence="11" id="KW-1185">Reference proteome</keyword>
<evidence type="ECO:0000256" key="7">
    <source>
        <dbReference type="ARBA" id="ARBA00023326"/>
    </source>
</evidence>
<dbReference type="OrthoDB" id="9766708at2"/>
<reference evidence="10 11" key="1">
    <citation type="submission" date="2018-04" db="EMBL/GenBank/DDBJ databases">
        <title>Novel species isolated from glacier.</title>
        <authorList>
            <person name="Liu Q."/>
            <person name="Xin Y.-H."/>
        </authorList>
    </citation>
    <scope>NUCLEOTIDE SEQUENCE [LARGE SCALE GENOMIC DNA]</scope>
    <source>
        <strain evidence="10 11">GT1R17</strain>
    </source>
</reference>
<keyword evidence="5" id="KW-0136">Cellulose degradation</keyword>
<evidence type="ECO:0000256" key="4">
    <source>
        <dbReference type="ARBA" id="ARBA00022801"/>
    </source>
</evidence>
<dbReference type="PROSITE" id="PS00812">
    <property type="entry name" value="GLYCOSYL_HYDROL_F8"/>
    <property type="match status" value="1"/>
</dbReference>
<dbReference type="InterPro" id="IPR012341">
    <property type="entry name" value="6hp_glycosidase-like_sf"/>
</dbReference>
<name>A0A2T5MEJ0_9GAMM</name>
<dbReference type="NCBIfam" id="NF008305">
    <property type="entry name" value="PRK11097.1"/>
    <property type="match status" value="1"/>
</dbReference>
<dbReference type="EMBL" id="QANS01000004">
    <property type="protein sequence ID" value="PTU30986.1"/>
    <property type="molecule type" value="Genomic_DNA"/>
</dbReference>
<evidence type="ECO:0000313" key="11">
    <source>
        <dbReference type="Proteomes" id="UP000244248"/>
    </source>
</evidence>
<keyword evidence="7 9" id="KW-0624">Polysaccharide degradation</keyword>
<gene>
    <name evidence="10" type="ORF">CJD38_11825</name>
</gene>
<organism evidence="10 11">
    <name type="scientific">Stenotrophobium rhamnosiphilum</name>
    <dbReference type="NCBI Taxonomy" id="2029166"/>
    <lineage>
        <taxon>Bacteria</taxon>
        <taxon>Pseudomonadati</taxon>
        <taxon>Pseudomonadota</taxon>
        <taxon>Gammaproteobacteria</taxon>
        <taxon>Nevskiales</taxon>
        <taxon>Nevskiaceae</taxon>
        <taxon>Stenotrophobium</taxon>
    </lineage>
</organism>
<keyword evidence="3" id="KW-0732">Signal</keyword>
<evidence type="ECO:0000256" key="6">
    <source>
        <dbReference type="ARBA" id="ARBA00023295"/>
    </source>
</evidence>
<accession>A0A2T5MEJ0</accession>
<dbReference type="InterPro" id="IPR019834">
    <property type="entry name" value="Glyco_hydro_8_CS"/>
</dbReference>
<dbReference type="SUPFAM" id="SSF48208">
    <property type="entry name" value="Six-hairpin glycosidases"/>
    <property type="match status" value="1"/>
</dbReference>
<evidence type="ECO:0000256" key="3">
    <source>
        <dbReference type="ARBA" id="ARBA00022729"/>
    </source>
</evidence>
<dbReference type="Pfam" id="PF01270">
    <property type="entry name" value="Glyco_hydro_8"/>
    <property type="match status" value="1"/>
</dbReference>
<dbReference type="GO" id="GO:0008810">
    <property type="term" value="F:cellulase activity"/>
    <property type="evidence" value="ECO:0007669"/>
    <property type="project" value="UniProtKB-EC"/>
</dbReference>
<keyword evidence="4 9" id="KW-0378">Hydrolase</keyword>
<comment type="catalytic activity">
    <reaction evidence="1">
        <text>Endohydrolysis of (1-&gt;4)-beta-D-glucosidic linkages in cellulose, lichenin and cereal beta-D-glucans.</text>
        <dbReference type="EC" id="3.2.1.4"/>
    </reaction>
</comment>